<reference evidence="1 2" key="1">
    <citation type="journal article" date="2021" name="Commun. Biol.">
        <title>The genome of Shorea leprosula (Dipterocarpaceae) highlights the ecological relevance of drought in aseasonal tropical rainforests.</title>
        <authorList>
            <person name="Ng K.K.S."/>
            <person name="Kobayashi M.J."/>
            <person name="Fawcett J.A."/>
            <person name="Hatakeyama M."/>
            <person name="Paape T."/>
            <person name="Ng C.H."/>
            <person name="Ang C.C."/>
            <person name="Tnah L.H."/>
            <person name="Lee C.T."/>
            <person name="Nishiyama T."/>
            <person name="Sese J."/>
            <person name="O'Brien M.J."/>
            <person name="Copetti D."/>
            <person name="Mohd Noor M.I."/>
            <person name="Ong R.C."/>
            <person name="Putra M."/>
            <person name="Sireger I.Z."/>
            <person name="Indrioko S."/>
            <person name="Kosugi Y."/>
            <person name="Izuno A."/>
            <person name="Isagi Y."/>
            <person name="Lee S.L."/>
            <person name="Shimizu K.K."/>
        </authorList>
    </citation>
    <scope>NUCLEOTIDE SEQUENCE [LARGE SCALE GENOMIC DNA]</scope>
    <source>
        <strain evidence="1">214</strain>
    </source>
</reference>
<accession>A0AAV5IHW7</accession>
<evidence type="ECO:0000313" key="1">
    <source>
        <dbReference type="EMBL" id="GKU99425.1"/>
    </source>
</evidence>
<proteinExistence type="predicted"/>
<dbReference type="EMBL" id="BPVZ01000014">
    <property type="protein sequence ID" value="GKU99425.1"/>
    <property type="molecule type" value="Genomic_DNA"/>
</dbReference>
<evidence type="ECO:0000313" key="2">
    <source>
        <dbReference type="Proteomes" id="UP001054252"/>
    </source>
</evidence>
<organism evidence="1 2">
    <name type="scientific">Rubroshorea leprosula</name>
    <dbReference type="NCBI Taxonomy" id="152421"/>
    <lineage>
        <taxon>Eukaryota</taxon>
        <taxon>Viridiplantae</taxon>
        <taxon>Streptophyta</taxon>
        <taxon>Embryophyta</taxon>
        <taxon>Tracheophyta</taxon>
        <taxon>Spermatophyta</taxon>
        <taxon>Magnoliopsida</taxon>
        <taxon>eudicotyledons</taxon>
        <taxon>Gunneridae</taxon>
        <taxon>Pentapetalae</taxon>
        <taxon>rosids</taxon>
        <taxon>malvids</taxon>
        <taxon>Malvales</taxon>
        <taxon>Dipterocarpaceae</taxon>
        <taxon>Rubroshorea</taxon>
    </lineage>
</organism>
<protein>
    <submittedName>
        <fullName evidence="1">Uncharacterized protein</fullName>
    </submittedName>
</protein>
<sequence length="62" mass="7050">MGFYFYGSLNKTKYHSYPPPSSHCCRSPVPSSQALHHFCHGRRSGSRCYSGVKVSMDHLLRC</sequence>
<name>A0AAV5IHW7_9ROSI</name>
<keyword evidence="2" id="KW-1185">Reference proteome</keyword>
<gene>
    <name evidence="1" type="ORF">SLEP1_g12278</name>
</gene>
<dbReference type="Proteomes" id="UP001054252">
    <property type="component" value="Unassembled WGS sequence"/>
</dbReference>
<dbReference type="AlphaFoldDB" id="A0AAV5IHW7"/>
<comment type="caution">
    <text evidence="1">The sequence shown here is derived from an EMBL/GenBank/DDBJ whole genome shotgun (WGS) entry which is preliminary data.</text>
</comment>